<evidence type="ECO:0000256" key="6">
    <source>
        <dbReference type="SAM" id="MobiDB-lite"/>
    </source>
</evidence>
<evidence type="ECO:0000313" key="9">
    <source>
        <dbReference type="Proteomes" id="UP000233597"/>
    </source>
</evidence>
<evidence type="ECO:0000256" key="2">
    <source>
        <dbReference type="ARBA" id="ARBA00022475"/>
    </source>
</evidence>
<gene>
    <name evidence="8" type="ORF">COO20_05330</name>
</gene>
<organism evidence="8 9">
    <name type="scientific">Thalassospira marina</name>
    <dbReference type="NCBI Taxonomy" id="2048283"/>
    <lineage>
        <taxon>Bacteria</taxon>
        <taxon>Pseudomonadati</taxon>
        <taxon>Pseudomonadota</taxon>
        <taxon>Alphaproteobacteria</taxon>
        <taxon>Rhodospirillales</taxon>
        <taxon>Thalassospiraceae</taxon>
        <taxon>Thalassospira</taxon>
    </lineage>
</organism>
<feature type="region of interest" description="Disordered" evidence="6">
    <location>
        <begin position="1"/>
        <end position="22"/>
    </location>
</feature>
<comment type="caution">
    <text evidence="8">The sequence shown here is derived from an EMBL/GenBank/DDBJ whole genome shotgun (WGS) entry which is preliminary data.</text>
</comment>
<dbReference type="OrthoDB" id="5422926at2"/>
<dbReference type="PANTHER" id="PTHR32196:SF19">
    <property type="entry name" value="GALACTOFURANOSE TRANSPORTER PERMEASE PROTEIN YTFT"/>
    <property type="match status" value="1"/>
</dbReference>
<proteinExistence type="predicted"/>
<evidence type="ECO:0000313" key="8">
    <source>
        <dbReference type="EMBL" id="PKR55582.1"/>
    </source>
</evidence>
<dbReference type="PANTHER" id="PTHR32196">
    <property type="entry name" value="ABC TRANSPORTER PERMEASE PROTEIN YPHD-RELATED-RELATED"/>
    <property type="match status" value="1"/>
</dbReference>
<feature type="compositionally biased region" description="Basic and acidic residues" evidence="6">
    <location>
        <begin position="1"/>
        <end position="11"/>
    </location>
</feature>
<feature type="transmembrane region" description="Helical" evidence="7">
    <location>
        <begin position="151"/>
        <end position="168"/>
    </location>
</feature>
<feature type="transmembrane region" description="Helical" evidence="7">
    <location>
        <begin position="120"/>
        <end position="144"/>
    </location>
</feature>
<keyword evidence="3 7" id="KW-0812">Transmembrane</keyword>
<dbReference type="GO" id="GO:0005886">
    <property type="term" value="C:plasma membrane"/>
    <property type="evidence" value="ECO:0007669"/>
    <property type="project" value="UniProtKB-SubCell"/>
</dbReference>
<keyword evidence="4 7" id="KW-1133">Transmembrane helix</keyword>
<evidence type="ECO:0000256" key="1">
    <source>
        <dbReference type="ARBA" id="ARBA00004651"/>
    </source>
</evidence>
<dbReference type="GO" id="GO:0022857">
    <property type="term" value="F:transmembrane transporter activity"/>
    <property type="evidence" value="ECO:0007669"/>
    <property type="project" value="InterPro"/>
</dbReference>
<sequence length="358" mass="36883">MTTLQDTKKSSDNGGSAGNGGKDGRAISLSSRQWLGPVIALVLVIIVNGIISPAFFNVKVVDGHLYGSLVDIVHRGASTALVAVGMAIVIGTRGIDLSVGSVIAISGAVMAVLIRDTSLSPAIIILAALGAGILCGLWNGILVAFLDIQPIIATLILMVAGRGIAQMITDGQIVTFHGAFFEAIGSGYLVGVPWRVIIAAIVIAGLWAVMRKTALGLFVEAVGGNARASRLAGIDARGIKVLAYVISGFCSAVAGIIIAADIRGADANNAGLWLELDAILAVVVGGASLMGGRFYLGLTVIGVLIIQALGTGILLSGLPSQYTLIVKAAVVMIVLLVQAPKARQMMGNFWRRRNRNGQ</sequence>
<protein>
    <submittedName>
        <fullName evidence="8">Sugar ABC transporter permease</fullName>
    </submittedName>
</protein>
<feature type="transmembrane region" description="Helical" evidence="7">
    <location>
        <begin position="272"/>
        <end position="289"/>
    </location>
</feature>
<dbReference type="EMBL" id="NWTK01000002">
    <property type="protein sequence ID" value="PKR55582.1"/>
    <property type="molecule type" value="Genomic_DNA"/>
</dbReference>
<feature type="transmembrane region" description="Helical" evidence="7">
    <location>
        <begin position="34"/>
        <end position="56"/>
    </location>
</feature>
<accession>A0A2N3KYE2</accession>
<dbReference type="Pfam" id="PF02653">
    <property type="entry name" value="BPD_transp_2"/>
    <property type="match status" value="1"/>
</dbReference>
<keyword evidence="5 7" id="KW-0472">Membrane</keyword>
<dbReference type="CDD" id="cd06579">
    <property type="entry name" value="TM_PBP1_transp_AraH_like"/>
    <property type="match status" value="1"/>
</dbReference>
<feature type="transmembrane region" description="Helical" evidence="7">
    <location>
        <begin position="241"/>
        <end position="260"/>
    </location>
</feature>
<feature type="transmembrane region" description="Helical" evidence="7">
    <location>
        <begin position="188"/>
        <end position="209"/>
    </location>
</feature>
<feature type="transmembrane region" description="Helical" evidence="7">
    <location>
        <begin position="72"/>
        <end position="90"/>
    </location>
</feature>
<evidence type="ECO:0000256" key="3">
    <source>
        <dbReference type="ARBA" id="ARBA00022692"/>
    </source>
</evidence>
<comment type="subcellular location">
    <subcellularLocation>
        <location evidence="1">Cell membrane</location>
        <topology evidence="1">Multi-pass membrane protein</topology>
    </subcellularLocation>
</comment>
<evidence type="ECO:0000256" key="4">
    <source>
        <dbReference type="ARBA" id="ARBA00022989"/>
    </source>
</evidence>
<evidence type="ECO:0000256" key="7">
    <source>
        <dbReference type="SAM" id="Phobius"/>
    </source>
</evidence>
<keyword evidence="2" id="KW-1003">Cell membrane</keyword>
<feature type="transmembrane region" description="Helical" evidence="7">
    <location>
        <begin position="321"/>
        <end position="339"/>
    </location>
</feature>
<dbReference type="RefSeq" id="WP_101264630.1">
    <property type="nucleotide sequence ID" value="NZ_NWTK01000002.1"/>
</dbReference>
<dbReference type="InterPro" id="IPR001851">
    <property type="entry name" value="ABC_transp_permease"/>
</dbReference>
<evidence type="ECO:0000256" key="5">
    <source>
        <dbReference type="ARBA" id="ARBA00023136"/>
    </source>
</evidence>
<feature type="transmembrane region" description="Helical" evidence="7">
    <location>
        <begin position="294"/>
        <end position="315"/>
    </location>
</feature>
<dbReference type="AlphaFoldDB" id="A0A2N3KYE2"/>
<feature type="transmembrane region" description="Helical" evidence="7">
    <location>
        <begin position="97"/>
        <end position="114"/>
    </location>
</feature>
<dbReference type="Proteomes" id="UP000233597">
    <property type="component" value="Unassembled WGS sequence"/>
</dbReference>
<reference evidence="8 9" key="1">
    <citation type="submission" date="2017-09" db="EMBL/GenBank/DDBJ databases">
        <title>Biodiversity and function of Thalassospira species in the particle-attached aromatic-hydrocarbon-degrading consortia from the surface seawater of the South China Sea.</title>
        <authorList>
            <person name="Dong C."/>
            <person name="Liu R."/>
            <person name="Shao Z."/>
        </authorList>
    </citation>
    <scope>NUCLEOTIDE SEQUENCE [LARGE SCALE GENOMIC DNA]</scope>
    <source>
        <strain evidence="8 9">CSC1P2</strain>
    </source>
</reference>
<name>A0A2N3KYE2_9PROT</name>